<reference evidence="1 2" key="1">
    <citation type="submission" date="2015-05" db="EMBL/GenBank/DDBJ databases">
        <authorList>
            <person name="Rovetto F."/>
            <person name="Cocolin L."/>
            <person name="Illeghems K."/>
            <person name="Van Nieuwerburgh F."/>
            <person name="Houf K."/>
        </authorList>
    </citation>
    <scope>NUCLEOTIDE SEQUENCE [LARGE SCALE GENOMIC DNA]</scope>
    <source>
        <strain evidence="1 2">117434</strain>
    </source>
</reference>
<organism evidence="1 2">
    <name type="scientific">Arcobacter porcinus</name>
    <dbReference type="NCBI Taxonomy" id="1935204"/>
    <lineage>
        <taxon>Bacteria</taxon>
        <taxon>Pseudomonadati</taxon>
        <taxon>Campylobacterota</taxon>
        <taxon>Epsilonproteobacteria</taxon>
        <taxon>Campylobacterales</taxon>
        <taxon>Arcobacteraceae</taxon>
        <taxon>Arcobacter</taxon>
    </lineage>
</organism>
<evidence type="ECO:0000313" key="1">
    <source>
        <dbReference type="EMBL" id="OCL90776.1"/>
    </source>
</evidence>
<name>A0ABX2YB32_9BACT</name>
<comment type="caution">
    <text evidence="1">The sequence shown here is derived from an EMBL/GenBank/DDBJ whole genome shotgun (WGS) entry which is preliminary data.</text>
</comment>
<dbReference type="EMBL" id="LDIR01000003">
    <property type="protein sequence ID" value="OCL90776.1"/>
    <property type="molecule type" value="Genomic_DNA"/>
</dbReference>
<evidence type="ECO:0008006" key="3">
    <source>
        <dbReference type="Google" id="ProtNLM"/>
    </source>
</evidence>
<accession>A0ABX2YB32</accession>
<keyword evidence="2" id="KW-1185">Reference proteome</keyword>
<dbReference type="RefSeq" id="WP_066179364.1">
    <property type="nucleotide sequence ID" value="NZ_LDIR01000003.1"/>
</dbReference>
<sequence>MRQRDFKVTFLSDIVLHASSNSEGNIETLDYITGSSFLGMVAKNYDKFGNSFDVFHSSKVRFGEARPLFENKTTYKVPFSFFSPKLDFEKQEIKNNHFIDYEDPKELDKQYKQIRSGYITSNFDYINLDYTYSQKSAYDKTNRKSKDTSMFGYNAIKSGTIWKFTIKFDKSLDEKTEKQVLENILGEKYLGKSKTAQYGKILIEELKDFKEENLENLNPKEITYVYINSSLALFNANGMPSFEATKENLGLKDATICWEQTQIRTKKITPYNFKRQTNDYSRLIIEKGSVIALKNASNEDIEVLKSGIGGYLSEGYGEVLINPSFLLKKDTFALNKVKNRKIEQNIDETKIDKTLLAFLSAKEDSKNANISLSQRVQNFIDTNKNRFEKVSNSQWGQIRVLVQFDKKGYKEKIKEFITKGVSKTQWEQGQKVLSDIVDDEDIEFVKLLSMMMPKVKKDGENGK</sequence>
<proteinExistence type="predicted"/>
<dbReference type="Proteomes" id="UP000093159">
    <property type="component" value="Unassembled WGS sequence"/>
</dbReference>
<evidence type="ECO:0000313" key="2">
    <source>
        <dbReference type="Proteomes" id="UP000093159"/>
    </source>
</evidence>
<gene>
    <name evidence="1" type="ORF">AAX28_01593</name>
</gene>
<protein>
    <recommendedName>
        <fullName evidence="3">CRISPR-associated protein</fullName>
    </recommendedName>
</protein>